<name>A0ABU0JGI7_9HYPH</name>
<evidence type="ECO:0000313" key="4">
    <source>
        <dbReference type="EMBL" id="MDQ0473393.1"/>
    </source>
</evidence>
<evidence type="ECO:0000313" key="5">
    <source>
        <dbReference type="Proteomes" id="UP001242480"/>
    </source>
</evidence>
<evidence type="ECO:0000256" key="1">
    <source>
        <dbReference type="ARBA" id="ARBA00009981"/>
    </source>
</evidence>
<comment type="caution">
    <text evidence="4">The sequence shown here is derived from an EMBL/GenBank/DDBJ whole genome shotgun (WGS) entry which is preliminary data.</text>
</comment>
<dbReference type="Gene3D" id="3.40.1620.10">
    <property type="entry name" value="YefM-like domain"/>
    <property type="match status" value="1"/>
</dbReference>
<dbReference type="InterPro" id="IPR006442">
    <property type="entry name" value="Antitoxin_Phd/YefM"/>
</dbReference>
<dbReference type="SUPFAM" id="SSF143120">
    <property type="entry name" value="YefM-like"/>
    <property type="match status" value="1"/>
</dbReference>
<sequence>MAVTTLSSREFNQDTNRAKKATRDGPVFITDRGKPAHVLLSIEEYRRLTHTGRTVADVFGMPPGVEDVEFDPPRTVIVSRPADLS</sequence>
<keyword evidence="5" id="KW-1185">Reference proteome</keyword>
<gene>
    <name evidence="4" type="ORF">QO011_006429</name>
</gene>
<feature type="region of interest" description="Disordered" evidence="3">
    <location>
        <begin position="1"/>
        <end position="28"/>
    </location>
</feature>
<reference evidence="4 5" key="1">
    <citation type="submission" date="2023-07" db="EMBL/GenBank/DDBJ databases">
        <title>Genomic Encyclopedia of Type Strains, Phase IV (KMG-IV): sequencing the most valuable type-strain genomes for metagenomic binning, comparative biology and taxonomic classification.</title>
        <authorList>
            <person name="Goeker M."/>
        </authorList>
    </citation>
    <scope>NUCLEOTIDE SEQUENCE [LARGE SCALE GENOMIC DNA]</scope>
    <source>
        <strain evidence="4 5">DSM 19619</strain>
    </source>
</reference>
<dbReference type="EMBL" id="JAUSVX010000016">
    <property type="protein sequence ID" value="MDQ0473393.1"/>
    <property type="molecule type" value="Genomic_DNA"/>
</dbReference>
<accession>A0ABU0JGI7</accession>
<dbReference type="Proteomes" id="UP001242480">
    <property type="component" value="Unassembled WGS sequence"/>
</dbReference>
<feature type="compositionally biased region" description="Polar residues" evidence="3">
    <location>
        <begin position="1"/>
        <end position="15"/>
    </location>
</feature>
<comment type="similarity">
    <text evidence="1 2">Belongs to the phD/YefM antitoxin family.</text>
</comment>
<evidence type="ECO:0000256" key="2">
    <source>
        <dbReference type="RuleBase" id="RU362080"/>
    </source>
</evidence>
<evidence type="ECO:0000256" key="3">
    <source>
        <dbReference type="SAM" id="MobiDB-lite"/>
    </source>
</evidence>
<dbReference type="NCBIfam" id="TIGR01552">
    <property type="entry name" value="phd_fam"/>
    <property type="match status" value="1"/>
</dbReference>
<dbReference type="InterPro" id="IPR036165">
    <property type="entry name" value="YefM-like_sf"/>
</dbReference>
<proteinExistence type="inferred from homology"/>
<dbReference type="Pfam" id="PF02604">
    <property type="entry name" value="PhdYeFM_antitox"/>
    <property type="match status" value="1"/>
</dbReference>
<dbReference type="RefSeq" id="WP_307281598.1">
    <property type="nucleotide sequence ID" value="NZ_JAUSVX010000016.1"/>
</dbReference>
<organism evidence="4 5">
    <name type="scientific">Labrys wisconsinensis</name>
    <dbReference type="NCBI Taxonomy" id="425677"/>
    <lineage>
        <taxon>Bacteria</taxon>
        <taxon>Pseudomonadati</taxon>
        <taxon>Pseudomonadota</taxon>
        <taxon>Alphaproteobacteria</taxon>
        <taxon>Hyphomicrobiales</taxon>
        <taxon>Xanthobacteraceae</taxon>
        <taxon>Labrys</taxon>
    </lineage>
</organism>
<comment type="function">
    <text evidence="2">Antitoxin component of a type II toxin-antitoxin (TA) system.</text>
</comment>
<protein>
    <recommendedName>
        <fullName evidence="2">Antitoxin</fullName>
    </recommendedName>
</protein>